<dbReference type="PANTHER" id="PTHR38221:SF1">
    <property type="entry name" value="OVULE PROTEIN"/>
    <property type="match status" value="1"/>
</dbReference>
<feature type="region of interest" description="Disordered" evidence="1">
    <location>
        <begin position="45"/>
        <end position="91"/>
    </location>
</feature>
<evidence type="ECO:0000313" key="3">
    <source>
        <dbReference type="Proteomes" id="UP001237642"/>
    </source>
</evidence>
<feature type="compositionally biased region" description="Basic and acidic residues" evidence="1">
    <location>
        <begin position="59"/>
        <end position="69"/>
    </location>
</feature>
<dbReference type="AlphaFoldDB" id="A0AAD8MIT0"/>
<protein>
    <submittedName>
        <fullName evidence="2">Uncharacterized protein</fullName>
    </submittedName>
</protein>
<proteinExistence type="predicted"/>
<dbReference type="Proteomes" id="UP001237642">
    <property type="component" value="Unassembled WGS sequence"/>
</dbReference>
<sequence>MDEDPYESITKECQITISQQQKLRICRFAFEPDSPCPVQVTGITMVSPPESGSEYVEEDIFHTPPEHHQSRSVSSSDDPGPEIRPGSHQVVQKSCGDVEGVVCDHDASEVEVDLKGKKVDSQFTSRNDCLGDTEPVVIESEDSEIAETEVVDLSVDENCDKLGERVSKETENVVEVAECETSRGRLGRKNVEDLDAFKYVSNGGVGTQGGRKGVCARRQLPNSFKEPEENEGLWVPRRSLRDTETFKGLVAAAGARIVSGENSDTDYMKVAKERGCLRDRSLLEGVSS</sequence>
<reference evidence="2" key="2">
    <citation type="submission" date="2023-05" db="EMBL/GenBank/DDBJ databases">
        <authorList>
            <person name="Schelkunov M.I."/>
        </authorList>
    </citation>
    <scope>NUCLEOTIDE SEQUENCE</scope>
    <source>
        <strain evidence="2">Hsosn_3</strain>
        <tissue evidence="2">Leaf</tissue>
    </source>
</reference>
<evidence type="ECO:0000313" key="2">
    <source>
        <dbReference type="EMBL" id="KAK1374881.1"/>
    </source>
</evidence>
<dbReference type="PANTHER" id="PTHR38221">
    <property type="entry name" value="BNAA04G14260D PROTEIN"/>
    <property type="match status" value="1"/>
</dbReference>
<accession>A0AAD8MIT0</accession>
<evidence type="ECO:0000256" key="1">
    <source>
        <dbReference type="SAM" id="MobiDB-lite"/>
    </source>
</evidence>
<comment type="caution">
    <text evidence="2">The sequence shown here is derived from an EMBL/GenBank/DDBJ whole genome shotgun (WGS) entry which is preliminary data.</text>
</comment>
<gene>
    <name evidence="2" type="ORF">POM88_031074</name>
</gene>
<reference evidence="2" key="1">
    <citation type="submission" date="2023-02" db="EMBL/GenBank/DDBJ databases">
        <title>Genome of toxic invasive species Heracleum sosnowskyi carries increased number of genes despite the absence of recent whole-genome duplications.</title>
        <authorList>
            <person name="Schelkunov M."/>
            <person name="Shtratnikova V."/>
            <person name="Makarenko M."/>
            <person name="Klepikova A."/>
            <person name="Omelchenko D."/>
            <person name="Novikova G."/>
            <person name="Obukhova E."/>
            <person name="Bogdanov V."/>
            <person name="Penin A."/>
            <person name="Logacheva M."/>
        </authorList>
    </citation>
    <scope>NUCLEOTIDE SEQUENCE</scope>
    <source>
        <strain evidence="2">Hsosn_3</strain>
        <tissue evidence="2">Leaf</tissue>
    </source>
</reference>
<organism evidence="2 3">
    <name type="scientific">Heracleum sosnowskyi</name>
    <dbReference type="NCBI Taxonomy" id="360622"/>
    <lineage>
        <taxon>Eukaryota</taxon>
        <taxon>Viridiplantae</taxon>
        <taxon>Streptophyta</taxon>
        <taxon>Embryophyta</taxon>
        <taxon>Tracheophyta</taxon>
        <taxon>Spermatophyta</taxon>
        <taxon>Magnoliopsida</taxon>
        <taxon>eudicotyledons</taxon>
        <taxon>Gunneridae</taxon>
        <taxon>Pentapetalae</taxon>
        <taxon>asterids</taxon>
        <taxon>campanulids</taxon>
        <taxon>Apiales</taxon>
        <taxon>Apiaceae</taxon>
        <taxon>Apioideae</taxon>
        <taxon>apioid superclade</taxon>
        <taxon>Tordylieae</taxon>
        <taxon>Tordyliinae</taxon>
        <taxon>Heracleum</taxon>
    </lineage>
</organism>
<name>A0AAD8MIT0_9APIA</name>
<keyword evidence="3" id="KW-1185">Reference proteome</keyword>
<dbReference type="EMBL" id="JAUIZM010000007">
    <property type="protein sequence ID" value="KAK1374881.1"/>
    <property type="molecule type" value="Genomic_DNA"/>
</dbReference>